<accession>A0ABR4I7Y3</accession>
<evidence type="ECO:0000313" key="2">
    <source>
        <dbReference type="EMBL" id="KAL2823751.1"/>
    </source>
</evidence>
<comment type="caution">
    <text evidence="2">The sequence shown here is derived from an EMBL/GenBank/DDBJ whole genome shotgun (WGS) entry which is preliminary data.</text>
</comment>
<dbReference type="Proteomes" id="UP001610335">
    <property type="component" value="Unassembled WGS sequence"/>
</dbReference>
<proteinExistence type="predicted"/>
<protein>
    <submittedName>
        <fullName evidence="2">Uncharacterized protein</fullName>
    </submittedName>
</protein>
<feature type="region of interest" description="Disordered" evidence="1">
    <location>
        <begin position="1"/>
        <end position="43"/>
    </location>
</feature>
<gene>
    <name evidence="2" type="ORF">BDW59DRAFT_91548</name>
</gene>
<keyword evidence="3" id="KW-1185">Reference proteome</keyword>
<evidence type="ECO:0000256" key="1">
    <source>
        <dbReference type="SAM" id="MobiDB-lite"/>
    </source>
</evidence>
<sequence>MGKKRKRPVKDDRTGEESGQHQPSKCSSRPPRADGSLAPNVAGSSHPVISLYYRQVVTLRQYILQRIPRSSKARRRKIAAVRSDDAEIPSTDHGKCLADLLDTTLVGIWEEISPTRSQERRRDFIAYTQTQRVTQMNTDIGPQCLQSEVI</sequence>
<dbReference type="EMBL" id="JBFXLS010000049">
    <property type="protein sequence ID" value="KAL2823751.1"/>
    <property type="molecule type" value="Genomic_DNA"/>
</dbReference>
<organism evidence="2 3">
    <name type="scientific">Aspergillus cavernicola</name>
    <dbReference type="NCBI Taxonomy" id="176166"/>
    <lineage>
        <taxon>Eukaryota</taxon>
        <taxon>Fungi</taxon>
        <taxon>Dikarya</taxon>
        <taxon>Ascomycota</taxon>
        <taxon>Pezizomycotina</taxon>
        <taxon>Eurotiomycetes</taxon>
        <taxon>Eurotiomycetidae</taxon>
        <taxon>Eurotiales</taxon>
        <taxon>Aspergillaceae</taxon>
        <taxon>Aspergillus</taxon>
        <taxon>Aspergillus subgen. Nidulantes</taxon>
    </lineage>
</organism>
<reference evidence="2 3" key="1">
    <citation type="submission" date="2024-07" db="EMBL/GenBank/DDBJ databases">
        <title>Section-level genome sequencing and comparative genomics of Aspergillus sections Usti and Cavernicolus.</title>
        <authorList>
            <consortium name="Lawrence Berkeley National Laboratory"/>
            <person name="Nybo J.L."/>
            <person name="Vesth T.C."/>
            <person name="Theobald S."/>
            <person name="Frisvad J.C."/>
            <person name="Larsen T.O."/>
            <person name="Kjaerboelling I."/>
            <person name="Rothschild-Mancinelli K."/>
            <person name="Lyhne E.K."/>
            <person name="Kogle M.E."/>
            <person name="Barry K."/>
            <person name="Clum A."/>
            <person name="Na H."/>
            <person name="Ledsgaard L."/>
            <person name="Lin J."/>
            <person name="Lipzen A."/>
            <person name="Kuo A."/>
            <person name="Riley R."/>
            <person name="Mondo S."/>
            <person name="LaButti K."/>
            <person name="Haridas S."/>
            <person name="Pangalinan J."/>
            <person name="Salamov A.A."/>
            <person name="Simmons B.A."/>
            <person name="Magnuson J.K."/>
            <person name="Chen J."/>
            <person name="Drula E."/>
            <person name="Henrissat B."/>
            <person name="Wiebenga A."/>
            <person name="Lubbers R.J."/>
            <person name="Gomes A.C."/>
            <person name="Makela M.R."/>
            <person name="Stajich J."/>
            <person name="Grigoriev I.V."/>
            <person name="Mortensen U.H."/>
            <person name="De vries R.P."/>
            <person name="Baker S.E."/>
            <person name="Andersen M.R."/>
        </authorList>
    </citation>
    <scope>NUCLEOTIDE SEQUENCE [LARGE SCALE GENOMIC DNA]</scope>
    <source>
        <strain evidence="2 3">CBS 600.67</strain>
    </source>
</reference>
<evidence type="ECO:0000313" key="3">
    <source>
        <dbReference type="Proteomes" id="UP001610335"/>
    </source>
</evidence>
<feature type="compositionally biased region" description="Basic and acidic residues" evidence="1">
    <location>
        <begin position="9"/>
        <end position="19"/>
    </location>
</feature>
<name>A0ABR4I7Y3_9EURO</name>